<evidence type="ECO:0000313" key="3">
    <source>
        <dbReference type="Proteomes" id="UP001501436"/>
    </source>
</evidence>
<dbReference type="SUPFAM" id="SSF53067">
    <property type="entry name" value="Actin-like ATPase domain"/>
    <property type="match status" value="1"/>
</dbReference>
<dbReference type="EMBL" id="BAABJI010000002">
    <property type="protein sequence ID" value="GAA4923873.1"/>
    <property type="molecule type" value="Genomic_DNA"/>
</dbReference>
<reference evidence="3" key="1">
    <citation type="journal article" date="2019" name="Int. J. Syst. Evol. Microbiol.">
        <title>The Global Catalogue of Microorganisms (GCM) 10K type strain sequencing project: providing services to taxonomists for standard genome sequencing and annotation.</title>
        <authorList>
            <consortium name="The Broad Institute Genomics Platform"/>
            <consortium name="The Broad Institute Genome Sequencing Center for Infectious Disease"/>
            <person name="Wu L."/>
            <person name="Ma J."/>
        </authorList>
    </citation>
    <scope>NUCLEOTIDE SEQUENCE [LARGE SCALE GENOMIC DNA]</scope>
    <source>
        <strain evidence="3">JCM 18283</strain>
    </source>
</reference>
<dbReference type="RefSeq" id="WP_345332113.1">
    <property type="nucleotide sequence ID" value="NZ_BAABJI010000002.1"/>
</dbReference>
<dbReference type="PANTHER" id="PTHR18964">
    <property type="entry name" value="ROK (REPRESSOR, ORF, KINASE) FAMILY"/>
    <property type="match status" value="1"/>
</dbReference>
<protein>
    <submittedName>
        <fullName evidence="2">ROK family protein</fullName>
    </submittedName>
</protein>
<evidence type="ECO:0000256" key="1">
    <source>
        <dbReference type="ARBA" id="ARBA00006479"/>
    </source>
</evidence>
<accession>A0ABP9G8Q7</accession>
<name>A0ABP9G8Q7_9SPHI</name>
<gene>
    <name evidence="2" type="ORF">GCM10023313_30250</name>
</gene>
<dbReference type="InterPro" id="IPR043129">
    <property type="entry name" value="ATPase_NBD"/>
</dbReference>
<sequence>MAASSNEIVIGIDVGGTNTKFGLVDSAGNILDEGRIKTTDYTTVELFVDALYENVSPLIKKHTDKTVKGIGMGAPNGNFYTGCIDHAPNLPWGKDEVPLAKLMTDKFDLPCILTNDANAAAAGEMQYGIAKGMQHFIEITLGTGVGSGIVVDGKLLYGCNGIAGELGHTIIRPGGRKHWSTGSRGSVEAYCSATGIVITAKEQLQKKAYPDSKLRQIKVDDITAKVINECALQGDKLAQKVYQITGRILGEALANFVMFSSPQAIVLFGGVIKAGDYLLKPAKKYMELNLLPAFRGRVKLLLSDLKEADAAILGASSLVQKSKATRAVHPV</sequence>
<dbReference type="InterPro" id="IPR000600">
    <property type="entry name" value="ROK"/>
</dbReference>
<dbReference type="Proteomes" id="UP001501436">
    <property type="component" value="Unassembled WGS sequence"/>
</dbReference>
<comment type="caution">
    <text evidence="2">The sequence shown here is derived from an EMBL/GenBank/DDBJ whole genome shotgun (WGS) entry which is preliminary data.</text>
</comment>
<keyword evidence="3" id="KW-1185">Reference proteome</keyword>
<dbReference type="InterPro" id="IPR049874">
    <property type="entry name" value="ROK_cs"/>
</dbReference>
<dbReference type="PANTHER" id="PTHR18964:SF149">
    <property type="entry name" value="BIFUNCTIONAL UDP-N-ACETYLGLUCOSAMINE 2-EPIMERASE_N-ACETYLMANNOSAMINE KINASE"/>
    <property type="match status" value="1"/>
</dbReference>
<dbReference type="Gene3D" id="3.30.420.40">
    <property type="match status" value="2"/>
</dbReference>
<dbReference type="PROSITE" id="PS01125">
    <property type="entry name" value="ROK"/>
    <property type="match status" value="1"/>
</dbReference>
<dbReference type="Pfam" id="PF00480">
    <property type="entry name" value="ROK"/>
    <property type="match status" value="1"/>
</dbReference>
<proteinExistence type="inferred from homology"/>
<dbReference type="CDD" id="cd23763">
    <property type="entry name" value="ASKHA_ATPase_ROK"/>
    <property type="match status" value="1"/>
</dbReference>
<organism evidence="2 3">
    <name type="scientific">Mucilaginibacter defluvii</name>
    <dbReference type="NCBI Taxonomy" id="1196019"/>
    <lineage>
        <taxon>Bacteria</taxon>
        <taxon>Pseudomonadati</taxon>
        <taxon>Bacteroidota</taxon>
        <taxon>Sphingobacteriia</taxon>
        <taxon>Sphingobacteriales</taxon>
        <taxon>Sphingobacteriaceae</taxon>
        <taxon>Mucilaginibacter</taxon>
    </lineage>
</organism>
<evidence type="ECO:0000313" key="2">
    <source>
        <dbReference type="EMBL" id="GAA4923873.1"/>
    </source>
</evidence>
<comment type="similarity">
    <text evidence="1">Belongs to the ROK (NagC/XylR) family.</text>
</comment>